<organism evidence="1 2">
    <name type="scientific">Caerostris darwini</name>
    <dbReference type="NCBI Taxonomy" id="1538125"/>
    <lineage>
        <taxon>Eukaryota</taxon>
        <taxon>Metazoa</taxon>
        <taxon>Ecdysozoa</taxon>
        <taxon>Arthropoda</taxon>
        <taxon>Chelicerata</taxon>
        <taxon>Arachnida</taxon>
        <taxon>Araneae</taxon>
        <taxon>Araneomorphae</taxon>
        <taxon>Entelegynae</taxon>
        <taxon>Araneoidea</taxon>
        <taxon>Araneidae</taxon>
        <taxon>Caerostris</taxon>
    </lineage>
</organism>
<dbReference type="Proteomes" id="UP001054837">
    <property type="component" value="Unassembled WGS sequence"/>
</dbReference>
<accession>A0AAV4U297</accession>
<reference evidence="1 2" key="1">
    <citation type="submission" date="2021-06" db="EMBL/GenBank/DDBJ databases">
        <title>Caerostris darwini draft genome.</title>
        <authorList>
            <person name="Kono N."/>
            <person name="Arakawa K."/>
        </authorList>
    </citation>
    <scope>NUCLEOTIDE SEQUENCE [LARGE SCALE GENOMIC DNA]</scope>
</reference>
<protein>
    <submittedName>
        <fullName evidence="1">Uncharacterized protein</fullName>
    </submittedName>
</protein>
<dbReference type="AlphaFoldDB" id="A0AAV4U297"/>
<gene>
    <name evidence="1" type="ORF">CDAR_467321</name>
</gene>
<dbReference type="EMBL" id="BPLQ01010614">
    <property type="protein sequence ID" value="GIY51880.1"/>
    <property type="molecule type" value="Genomic_DNA"/>
</dbReference>
<name>A0AAV4U297_9ARAC</name>
<proteinExistence type="predicted"/>
<keyword evidence="2" id="KW-1185">Reference proteome</keyword>
<sequence length="94" mass="10374">MTALLSSPFKPFSLQLDDCVKSIIGLLTMITTFKGKQTAMPYTHHPHLKEGSGRLEVSNVTILKQAGKQHLKKDVFGKGQLLLLGEGNEKQLKN</sequence>
<evidence type="ECO:0000313" key="2">
    <source>
        <dbReference type="Proteomes" id="UP001054837"/>
    </source>
</evidence>
<comment type="caution">
    <text evidence="1">The sequence shown here is derived from an EMBL/GenBank/DDBJ whole genome shotgun (WGS) entry which is preliminary data.</text>
</comment>
<evidence type="ECO:0000313" key="1">
    <source>
        <dbReference type="EMBL" id="GIY51880.1"/>
    </source>
</evidence>